<dbReference type="EMBL" id="JAJJMA010074968">
    <property type="protein sequence ID" value="MCL7028044.1"/>
    <property type="molecule type" value="Genomic_DNA"/>
</dbReference>
<dbReference type="Proteomes" id="UP001177140">
    <property type="component" value="Unassembled WGS sequence"/>
</dbReference>
<organism evidence="8 9">
    <name type="scientific">Papaver nudicaule</name>
    <name type="common">Iceland poppy</name>
    <dbReference type="NCBI Taxonomy" id="74823"/>
    <lineage>
        <taxon>Eukaryota</taxon>
        <taxon>Viridiplantae</taxon>
        <taxon>Streptophyta</taxon>
        <taxon>Embryophyta</taxon>
        <taxon>Tracheophyta</taxon>
        <taxon>Spermatophyta</taxon>
        <taxon>Magnoliopsida</taxon>
        <taxon>Ranunculales</taxon>
        <taxon>Papaveraceae</taxon>
        <taxon>Papaveroideae</taxon>
        <taxon>Papaver</taxon>
    </lineage>
</organism>
<dbReference type="Pfam" id="PF03942">
    <property type="entry name" value="DTW"/>
    <property type="match status" value="1"/>
</dbReference>
<accession>A0AA41RWG5</accession>
<keyword evidence="9" id="KW-1185">Reference proteome</keyword>
<proteinExistence type="inferred from homology"/>
<evidence type="ECO:0000256" key="2">
    <source>
        <dbReference type="ARBA" id="ARBA00022679"/>
    </source>
</evidence>
<comment type="catalytic activity">
    <reaction evidence="6">
        <text>a uridine in tRNA + S-adenosyl-L-methionine = a 3-[(3S)-3-amino-3-carboxypropyl]uridine in tRNA + S-methyl-5'-thioadenosine + H(+)</text>
        <dbReference type="Rhea" id="RHEA:62432"/>
        <dbReference type="Rhea" id="RHEA-COMP:13339"/>
        <dbReference type="Rhea" id="RHEA-COMP:16092"/>
        <dbReference type="ChEBI" id="CHEBI:15378"/>
        <dbReference type="ChEBI" id="CHEBI:17509"/>
        <dbReference type="ChEBI" id="CHEBI:59789"/>
        <dbReference type="ChEBI" id="CHEBI:65315"/>
        <dbReference type="ChEBI" id="CHEBI:82930"/>
        <dbReference type="EC" id="2.5.1.25"/>
    </reaction>
</comment>
<evidence type="ECO:0000256" key="3">
    <source>
        <dbReference type="ARBA" id="ARBA00022691"/>
    </source>
</evidence>
<keyword evidence="3" id="KW-0949">S-adenosyl-L-methionine</keyword>
<evidence type="ECO:0000256" key="4">
    <source>
        <dbReference type="ARBA" id="ARBA00022694"/>
    </source>
</evidence>
<name>A0AA41RWG5_PAPNU</name>
<protein>
    <recommendedName>
        <fullName evidence="1">tRNA-uridine aminocarboxypropyltransferase</fullName>
        <ecNumber evidence="1">2.5.1.25</ecNumber>
    </recommendedName>
</protein>
<reference evidence="8" key="1">
    <citation type="submission" date="2022-03" db="EMBL/GenBank/DDBJ databases">
        <title>A functionally conserved STORR gene fusion in Papaver species that diverged 16.8 million years ago.</title>
        <authorList>
            <person name="Catania T."/>
        </authorList>
    </citation>
    <scope>NUCLEOTIDE SEQUENCE</scope>
    <source>
        <strain evidence="8">S-191538</strain>
    </source>
</reference>
<evidence type="ECO:0000256" key="1">
    <source>
        <dbReference type="ARBA" id="ARBA00012386"/>
    </source>
</evidence>
<evidence type="ECO:0000313" key="8">
    <source>
        <dbReference type="EMBL" id="MCL7028044.1"/>
    </source>
</evidence>
<evidence type="ECO:0000256" key="6">
    <source>
        <dbReference type="ARBA" id="ARBA00048718"/>
    </source>
</evidence>
<evidence type="ECO:0000313" key="9">
    <source>
        <dbReference type="Proteomes" id="UP001177140"/>
    </source>
</evidence>
<comment type="caution">
    <text evidence="8">The sequence shown here is derived from an EMBL/GenBank/DDBJ whole genome shotgun (WGS) entry which is preliminary data.</text>
</comment>
<dbReference type="GO" id="GO:0016432">
    <property type="term" value="F:tRNA-uridine aminocarboxypropyltransferase activity"/>
    <property type="evidence" value="ECO:0007669"/>
    <property type="project" value="UniProtKB-EC"/>
</dbReference>
<keyword evidence="4" id="KW-0819">tRNA processing</keyword>
<evidence type="ECO:0000256" key="5">
    <source>
        <dbReference type="ARBA" id="ARBA00034489"/>
    </source>
</evidence>
<feature type="domain" description="DTW" evidence="7">
    <location>
        <begin position="1"/>
        <end position="70"/>
    </location>
</feature>
<dbReference type="GO" id="GO:0008033">
    <property type="term" value="P:tRNA processing"/>
    <property type="evidence" value="ECO:0007669"/>
    <property type="project" value="UniProtKB-KW"/>
</dbReference>
<evidence type="ECO:0000259" key="7">
    <source>
        <dbReference type="Pfam" id="PF03942"/>
    </source>
</evidence>
<keyword evidence="2" id="KW-0808">Transferase</keyword>
<sequence>MYYENPWLKLLPHLILSLDKLSLYGEVRQQPREGCLSTIESVVFAMKGLGHDQQGLDALLDVFESMVGDQRRFKAENLSRKQPRPTRGLRL</sequence>
<dbReference type="InterPro" id="IPR039262">
    <property type="entry name" value="DTWD2/TAPT"/>
</dbReference>
<dbReference type="EC" id="2.5.1.25" evidence="1"/>
<dbReference type="AlphaFoldDB" id="A0AA41RWG5"/>
<gene>
    <name evidence="8" type="ORF">MKW94_023388</name>
</gene>
<dbReference type="PANTHER" id="PTHR21392">
    <property type="entry name" value="TRNA-URIDINE AMINOCARBOXYPROPYLTRANSFERASE 2"/>
    <property type="match status" value="1"/>
</dbReference>
<comment type="similarity">
    <text evidence="5">Belongs to the TDD superfamily. DTWD2 family.</text>
</comment>
<dbReference type="InterPro" id="IPR005636">
    <property type="entry name" value="DTW"/>
</dbReference>
<dbReference type="PANTHER" id="PTHR21392:SF0">
    <property type="entry name" value="TRNA-URIDINE AMINOCARBOXYPROPYLTRANSFERASE 2"/>
    <property type="match status" value="1"/>
</dbReference>